<dbReference type="PANTHER" id="PTHR34802:SF1">
    <property type="entry name" value="CHORISMATE SYNTHASE"/>
    <property type="match status" value="1"/>
</dbReference>
<feature type="compositionally biased region" description="Basic and acidic residues" evidence="1">
    <location>
        <begin position="96"/>
        <end position="115"/>
    </location>
</feature>
<keyword evidence="3" id="KW-1185">Reference proteome</keyword>
<feature type="compositionally biased region" description="Polar residues" evidence="1">
    <location>
        <begin position="278"/>
        <end position="287"/>
    </location>
</feature>
<evidence type="ECO:0000313" key="3">
    <source>
        <dbReference type="Proteomes" id="UP001180020"/>
    </source>
</evidence>
<feature type="compositionally biased region" description="Polar residues" evidence="1">
    <location>
        <begin position="729"/>
        <end position="739"/>
    </location>
</feature>
<evidence type="ECO:0000256" key="1">
    <source>
        <dbReference type="SAM" id="MobiDB-lite"/>
    </source>
</evidence>
<reference evidence="2" key="2">
    <citation type="submission" date="2023-06" db="EMBL/GenBank/DDBJ databases">
        <authorList>
            <person name="Ma L."/>
            <person name="Liu K.-W."/>
            <person name="Li Z."/>
            <person name="Hsiao Y.-Y."/>
            <person name="Qi Y."/>
            <person name="Fu T."/>
            <person name="Tang G."/>
            <person name="Zhang D."/>
            <person name="Sun W.-H."/>
            <person name="Liu D.-K."/>
            <person name="Li Y."/>
            <person name="Chen G.-Z."/>
            <person name="Liu X.-D."/>
            <person name="Liao X.-Y."/>
            <person name="Jiang Y.-T."/>
            <person name="Yu X."/>
            <person name="Hao Y."/>
            <person name="Huang J."/>
            <person name="Zhao X.-W."/>
            <person name="Ke S."/>
            <person name="Chen Y.-Y."/>
            <person name="Wu W.-L."/>
            <person name="Hsu J.-L."/>
            <person name="Lin Y.-F."/>
            <person name="Huang M.-D."/>
            <person name="Li C.-Y."/>
            <person name="Huang L."/>
            <person name="Wang Z.-W."/>
            <person name="Zhao X."/>
            <person name="Zhong W.-Y."/>
            <person name="Peng D.-H."/>
            <person name="Ahmad S."/>
            <person name="Lan S."/>
            <person name="Zhang J.-S."/>
            <person name="Tsai W.-C."/>
            <person name="Van De Peer Y."/>
            <person name="Liu Z.-J."/>
        </authorList>
    </citation>
    <scope>NUCLEOTIDE SEQUENCE</scope>
    <source>
        <strain evidence="2">CP</strain>
        <tissue evidence="2">Leaves</tissue>
    </source>
</reference>
<feature type="compositionally biased region" description="Polar residues" evidence="1">
    <location>
        <begin position="69"/>
        <end position="82"/>
    </location>
</feature>
<organism evidence="2 3">
    <name type="scientific">Acorus calamus</name>
    <name type="common">Sweet flag</name>
    <dbReference type="NCBI Taxonomy" id="4465"/>
    <lineage>
        <taxon>Eukaryota</taxon>
        <taxon>Viridiplantae</taxon>
        <taxon>Streptophyta</taxon>
        <taxon>Embryophyta</taxon>
        <taxon>Tracheophyta</taxon>
        <taxon>Spermatophyta</taxon>
        <taxon>Magnoliopsida</taxon>
        <taxon>Liliopsida</taxon>
        <taxon>Acoraceae</taxon>
        <taxon>Acorus</taxon>
    </lineage>
</organism>
<dbReference type="Proteomes" id="UP001180020">
    <property type="component" value="Unassembled WGS sequence"/>
</dbReference>
<name>A0AAV9FCC4_ACOCL</name>
<gene>
    <name evidence="2" type="ORF">QJS10_CPA03g01984</name>
</gene>
<dbReference type="EMBL" id="JAUJYO010000003">
    <property type="protein sequence ID" value="KAK1322518.1"/>
    <property type="molecule type" value="Genomic_DNA"/>
</dbReference>
<feature type="region of interest" description="Disordered" evidence="1">
    <location>
        <begin position="261"/>
        <end position="296"/>
    </location>
</feature>
<sequence>MENEDHGSQLIQVGSKEEHVSKAKILYKREFLLSFAELDICKKLPAGCDASILSELQDSPHSVTERQRSSGVILQSSNNYSRGSYGKWDTRSSGSSDREGDSQSDRDTFSQDSGRRYGNQPRRSLQHPEHDGLLGSGTFPRPPGYTGGTTSLKGRGGYPLNRTTEPYQPPRPYKALPHRRDHTDLCNDETFGSVECSSKDREEEEKKRRASFEMMRKEQQKAMQEKQKQNTTSNKENRDVDIMAILEKSDNEKEKHLLDKKNNFDNSSAPSDCKDDSPTSTVNTQAPVSRPLVPPGFASNAMDKNLRTKAVFSSSALEVPSGAGHDEEKVDQSVVCMTFNEKHSSGSIPASLVDEKEKAAISTSNVKGIEYSTFSENSAFKTSGGEETHEAWMDGAVLNIKDKKVMRSDVTGSVSQETQNKSTSILDRLFGYSITPIADVSPKFIEHDLGVKTANEEPWGAVPPQSSKFAPWFNDEDKKKVDDSTSRDLLSLIVSGEKSGLHGISVVDERKAENISTDFLSGDNELPRKPVPSSASSVILGIPEPIFQDKPAASSGVVLTCEDLEQFILAEANTENSSGLQHTMQETLSGLDGTTKQKQDIDNHASQLLLSLLHNGASNLSESVFPNIDIGSVSKPGISEVKSVTSLNSTGGTAKNADQDLDSQKTVTLETLFGTAFMKELHSLEAPVSAQRGSLGGGLIVDAPHPVGLSFPHADNSLLHSSVGEYGSNKSSYGNNPSINHGKDLHSDSWLGSSERGTEDSKIGGRNGGFEDGAADICLPEEESLISVADDINTKTTDFLHMGNATKAENLLPSQTPAEITDKLAALSAILKEERAMFDERNHLHGQFGSVEPELSHFNRHQMVNQLRPLMPPMEHTVHRNPPMNFVGPESIHHHPHQPFPGNNLHHPFHGLHFDSPAHQSMLQHLPPMPGNFPLPHLLQGPPRGMPPSHPMAHMPPFMPDLNPLQALSLNQRQPNFGVHGTGMPGSGGGNHPEALERLMELRGNSKQMLPLAGGPNPGFYGGPDHDMAFRYR</sequence>
<feature type="region of interest" description="Disordered" evidence="1">
    <location>
        <begin position="729"/>
        <end position="767"/>
    </location>
</feature>
<comment type="caution">
    <text evidence="2">The sequence shown here is derived from an EMBL/GenBank/DDBJ whole genome shotgun (WGS) entry which is preliminary data.</text>
</comment>
<feature type="region of interest" description="Disordered" evidence="1">
    <location>
        <begin position="58"/>
        <end position="240"/>
    </location>
</feature>
<dbReference type="PANTHER" id="PTHR34802">
    <property type="entry name" value="CHORISMATE SYNTHASE"/>
    <property type="match status" value="1"/>
</dbReference>
<protein>
    <submittedName>
        <fullName evidence="2">Uncharacterized protein</fullName>
    </submittedName>
</protein>
<proteinExistence type="predicted"/>
<accession>A0AAV9FCC4</accession>
<feature type="compositionally biased region" description="Basic and acidic residues" evidence="1">
    <location>
        <begin position="197"/>
        <end position="228"/>
    </location>
</feature>
<dbReference type="AlphaFoldDB" id="A0AAV9FCC4"/>
<reference evidence="2" key="1">
    <citation type="journal article" date="2023" name="Nat. Commun.">
        <title>Diploid and tetraploid genomes of Acorus and the evolution of monocots.</title>
        <authorList>
            <person name="Ma L."/>
            <person name="Liu K.W."/>
            <person name="Li Z."/>
            <person name="Hsiao Y.Y."/>
            <person name="Qi Y."/>
            <person name="Fu T."/>
            <person name="Tang G.D."/>
            <person name="Zhang D."/>
            <person name="Sun W.H."/>
            <person name="Liu D.K."/>
            <person name="Li Y."/>
            <person name="Chen G.Z."/>
            <person name="Liu X.D."/>
            <person name="Liao X.Y."/>
            <person name="Jiang Y.T."/>
            <person name="Yu X."/>
            <person name="Hao Y."/>
            <person name="Huang J."/>
            <person name="Zhao X.W."/>
            <person name="Ke S."/>
            <person name="Chen Y.Y."/>
            <person name="Wu W.L."/>
            <person name="Hsu J.L."/>
            <person name="Lin Y.F."/>
            <person name="Huang M.D."/>
            <person name="Li C.Y."/>
            <person name="Huang L."/>
            <person name="Wang Z.W."/>
            <person name="Zhao X."/>
            <person name="Zhong W.Y."/>
            <person name="Peng D.H."/>
            <person name="Ahmad S."/>
            <person name="Lan S."/>
            <person name="Zhang J.S."/>
            <person name="Tsai W.C."/>
            <person name="Van de Peer Y."/>
            <person name="Liu Z.J."/>
        </authorList>
    </citation>
    <scope>NUCLEOTIDE SEQUENCE</scope>
    <source>
        <strain evidence="2">CP</strain>
    </source>
</reference>
<evidence type="ECO:0000313" key="2">
    <source>
        <dbReference type="EMBL" id="KAK1322518.1"/>
    </source>
</evidence>